<evidence type="ECO:0000256" key="1">
    <source>
        <dbReference type="SAM" id="MobiDB-lite"/>
    </source>
</evidence>
<gene>
    <name evidence="2" type="ORF">J2S73_002702</name>
</gene>
<name>A0AAE4ATJ9_9HYPH</name>
<dbReference type="GO" id="GO:0045271">
    <property type="term" value="C:respiratory chain complex I"/>
    <property type="evidence" value="ECO:0007669"/>
    <property type="project" value="InterPro"/>
</dbReference>
<keyword evidence="3" id="KW-1185">Reference proteome</keyword>
<dbReference type="EMBL" id="JAUSUL010000002">
    <property type="protein sequence ID" value="MDQ0316245.1"/>
    <property type="molecule type" value="Genomic_DNA"/>
</dbReference>
<dbReference type="Proteomes" id="UP001229244">
    <property type="component" value="Unassembled WGS sequence"/>
</dbReference>
<proteinExistence type="predicted"/>
<dbReference type="Pfam" id="PF05071">
    <property type="entry name" value="NDUFA12"/>
    <property type="match status" value="1"/>
</dbReference>
<reference evidence="2" key="1">
    <citation type="submission" date="2023-07" db="EMBL/GenBank/DDBJ databases">
        <title>Genomic Encyclopedia of Type Strains, Phase IV (KMG-IV): sequencing the most valuable type-strain genomes for metagenomic binning, comparative biology and taxonomic classification.</title>
        <authorList>
            <person name="Goeker M."/>
        </authorList>
    </citation>
    <scope>NUCLEOTIDE SEQUENCE</scope>
    <source>
        <strain evidence="2">DSM 21202</strain>
    </source>
</reference>
<dbReference type="PANTHER" id="PTHR12910">
    <property type="entry name" value="NADH-UBIQUINONE OXIDOREDUCTASE SUBUNIT B17.2"/>
    <property type="match status" value="1"/>
</dbReference>
<organism evidence="2 3">
    <name type="scientific">Amorphus orientalis</name>
    <dbReference type="NCBI Taxonomy" id="649198"/>
    <lineage>
        <taxon>Bacteria</taxon>
        <taxon>Pseudomonadati</taxon>
        <taxon>Pseudomonadota</taxon>
        <taxon>Alphaproteobacteria</taxon>
        <taxon>Hyphomicrobiales</taxon>
        <taxon>Amorphaceae</taxon>
        <taxon>Amorphus</taxon>
    </lineage>
</organism>
<dbReference type="NCBIfam" id="NF006040">
    <property type="entry name" value="PRK08183.1"/>
    <property type="match status" value="1"/>
</dbReference>
<dbReference type="PANTHER" id="PTHR12910:SF2">
    <property type="entry name" value="NADH DEHYDROGENASE [UBIQUINONE] 1 ALPHA SUBCOMPLEX SUBUNIT 12"/>
    <property type="match status" value="1"/>
</dbReference>
<comment type="caution">
    <text evidence="2">The sequence shown here is derived from an EMBL/GenBank/DDBJ whole genome shotgun (WGS) entry which is preliminary data.</text>
</comment>
<dbReference type="GO" id="GO:0006979">
    <property type="term" value="P:response to oxidative stress"/>
    <property type="evidence" value="ECO:0007669"/>
    <property type="project" value="TreeGrafter"/>
</dbReference>
<feature type="compositionally biased region" description="Basic and acidic residues" evidence="1">
    <location>
        <begin position="96"/>
        <end position="108"/>
    </location>
</feature>
<feature type="region of interest" description="Disordered" evidence="1">
    <location>
        <begin position="77"/>
        <end position="117"/>
    </location>
</feature>
<evidence type="ECO:0000313" key="2">
    <source>
        <dbReference type="EMBL" id="MDQ0316245.1"/>
    </source>
</evidence>
<accession>A0AAE4ATJ9</accession>
<sequence length="117" mass="13351">MHTYFKGEYVGEDEFGNRYYRTKGGKIDPTLGFQRRWVIFNGAAEASKIPTGWHGWMHHKDVPAPSETTYTARSWEKPFQPNMTGTPAAYRPKGSIVHEDPHRPHATGDYDAWSPGQ</sequence>
<dbReference type="InterPro" id="IPR007763">
    <property type="entry name" value="NDUFA12"/>
</dbReference>
<protein>
    <submittedName>
        <fullName evidence="2">NADH:ubiquinone oxidoreductase subunit</fullName>
    </submittedName>
</protein>
<evidence type="ECO:0000313" key="3">
    <source>
        <dbReference type="Proteomes" id="UP001229244"/>
    </source>
</evidence>
<dbReference type="AlphaFoldDB" id="A0AAE4ATJ9"/>